<dbReference type="STRING" id="1122198.SAMN02745729_102199"/>
<protein>
    <submittedName>
        <fullName evidence="1">Uncharacterized protein</fullName>
    </submittedName>
</protein>
<evidence type="ECO:0000313" key="2">
    <source>
        <dbReference type="Proteomes" id="UP000242469"/>
    </source>
</evidence>
<name>A0A1H3ZX45_9GAMM</name>
<dbReference type="EMBL" id="FNRJ01000002">
    <property type="protein sequence ID" value="SEA28266.1"/>
    <property type="molecule type" value="Genomic_DNA"/>
</dbReference>
<proteinExistence type="predicted"/>
<sequence>MPTYIIKDTNGEEINRIVASENFVADNYDFYEQAPDPIITTTPEPLRWPLIDFRKRFYTAEKVALYQATETDIMIKIFMDDLEATPVVAQDDPELNQGIAYVVAQGILTLERAREILDNPTFSIE</sequence>
<dbReference type="RefSeq" id="WP_091823467.1">
    <property type="nucleotide sequence ID" value="NZ_FNRJ01000002.1"/>
</dbReference>
<dbReference type="Proteomes" id="UP000242469">
    <property type="component" value="Unassembled WGS sequence"/>
</dbReference>
<organism evidence="1 2">
    <name type="scientific">Marinobacterium iners DSM 11526</name>
    <dbReference type="NCBI Taxonomy" id="1122198"/>
    <lineage>
        <taxon>Bacteria</taxon>
        <taxon>Pseudomonadati</taxon>
        <taxon>Pseudomonadota</taxon>
        <taxon>Gammaproteobacteria</taxon>
        <taxon>Oceanospirillales</taxon>
        <taxon>Oceanospirillaceae</taxon>
        <taxon>Marinobacterium</taxon>
    </lineage>
</organism>
<evidence type="ECO:0000313" key="1">
    <source>
        <dbReference type="EMBL" id="SEA28266.1"/>
    </source>
</evidence>
<dbReference type="AlphaFoldDB" id="A0A1H3ZX45"/>
<gene>
    <name evidence="1" type="ORF">SAMN02745729_102199</name>
</gene>
<accession>A0A1H3ZX45</accession>
<reference evidence="2" key="1">
    <citation type="submission" date="2016-10" db="EMBL/GenBank/DDBJ databases">
        <authorList>
            <person name="Varghese N."/>
            <person name="Submissions S."/>
        </authorList>
    </citation>
    <scope>NUCLEOTIDE SEQUENCE [LARGE SCALE GENOMIC DNA]</scope>
    <source>
        <strain evidence="2">DSM 11526</strain>
    </source>
</reference>
<keyword evidence="2" id="KW-1185">Reference proteome</keyword>